<evidence type="ECO:0000313" key="2">
    <source>
        <dbReference type="Proteomes" id="UP001151760"/>
    </source>
</evidence>
<reference evidence="1" key="1">
    <citation type="journal article" date="2022" name="Int. J. Mol. Sci.">
        <title>Draft Genome of Tanacetum Coccineum: Genomic Comparison of Closely Related Tanacetum-Family Plants.</title>
        <authorList>
            <person name="Yamashiro T."/>
            <person name="Shiraishi A."/>
            <person name="Nakayama K."/>
            <person name="Satake H."/>
        </authorList>
    </citation>
    <scope>NUCLEOTIDE SEQUENCE</scope>
</reference>
<accession>A0ABQ4XXF8</accession>
<gene>
    <name evidence="1" type="ORF">Tco_0702653</name>
</gene>
<reference evidence="1" key="2">
    <citation type="submission" date="2022-01" db="EMBL/GenBank/DDBJ databases">
        <authorList>
            <person name="Yamashiro T."/>
            <person name="Shiraishi A."/>
            <person name="Satake H."/>
            <person name="Nakayama K."/>
        </authorList>
    </citation>
    <scope>NUCLEOTIDE SEQUENCE</scope>
</reference>
<name>A0ABQ4XXF8_9ASTR</name>
<dbReference type="EMBL" id="BQNB010009889">
    <property type="protein sequence ID" value="GJS69812.1"/>
    <property type="molecule type" value="Genomic_DNA"/>
</dbReference>
<keyword evidence="2" id="KW-1185">Reference proteome</keyword>
<proteinExistence type="predicted"/>
<comment type="caution">
    <text evidence="1">The sequence shown here is derived from an EMBL/GenBank/DDBJ whole genome shotgun (WGS) entry which is preliminary data.</text>
</comment>
<evidence type="ECO:0000313" key="1">
    <source>
        <dbReference type="EMBL" id="GJS69812.1"/>
    </source>
</evidence>
<dbReference type="Proteomes" id="UP001151760">
    <property type="component" value="Unassembled WGS sequence"/>
</dbReference>
<sequence length="217" mass="23824">MEWLHVMVGGSRRLAGNGLGRRAVIGWQASIRFQVGFGVTMAEIGCFKGYVGPSKSHKSLSIQSHIGHCRGQRAWDVCVGKGSRMGKHDNWFIILDYRRWTIWYLPLGSTRVPLSPSVHFTSTTELGTVCVGMGGKPGGLILVCHRADVTSRNSLVEICLRLLARTYSWIVLSRKLFAIDSSTSTNEWAPPQVTQTLLNTAFTGAETGTGDICVIEK</sequence>
<protein>
    <submittedName>
        <fullName evidence="1">Uncharacterized protein</fullName>
    </submittedName>
</protein>
<organism evidence="1 2">
    <name type="scientific">Tanacetum coccineum</name>
    <dbReference type="NCBI Taxonomy" id="301880"/>
    <lineage>
        <taxon>Eukaryota</taxon>
        <taxon>Viridiplantae</taxon>
        <taxon>Streptophyta</taxon>
        <taxon>Embryophyta</taxon>
        <taxon>Tracheophyta</taxon>
        <taxon>Spermatophyta</taxon>
        <taxon>Magnoliopsida</taxon>
        <taxon>eudicotyledons</taxon>
        <taxon>Gunneridae</taxon>
        <taxon>Pentapetalae</taxon>
        <taxon>asterids</taxon>
        <taxon>campanulids</taxon>
        <taxon>Asterales</taxon>
        <taxon>Asteraceae</taxon>
        <taxon>Asteroideae</taxon>
        <taxon>Anthemideae</taxon>
        <taxon>Anthemidinae</taxon>
        <taxon>Tanacetum</taxon>
    </lineage>
</organism>